<evidence type="ECO:0000256" key="1">
    <source>
        <dbReference type="SAM" id="MobiDB-lite"/>
    </source>
</evidence>
<feature type="region of interest" description="Disordered" evidence="1">
    <location>
        <begin position="149"/>
        <end position="172"/>
    </location>
</feature>
<dbReference type="Gene3D" id="2.60.120.260">
    <property type="entry name" value="Galactose-binding domain-like"/>
    <property type="match status" value="1"/>
</dbReference>
<protein>
    <submittedName>
        <fullName evidence="3">Uncharacterized protein</fullName>
    </submittedName>
</protein>
<evidence type="ECO:0000256" key="2">
    <source>
        <dbReference type="SAM" id="Phobius"/>
    </source>
</evidence>
<keyword evidence="4" id="KW-1185">Reference proteome</keyword>
<feature type="transmembrane region" description="Helical" evidence="2">
    <location>
        <begin position="260"/>
        <end position="285"/>
    </location>
</feature>
<evidence type="ECO:0000313" key="3">
    <source>
        <dbReference type="EMBL" id="KAF5358603.1"/>
    </source>
</evidence>
<keyword evidence="2" id="KW-0812">Transmembrane</keyword>
<evidence type="ECO:0000313" key="4">
    <source>
        <dbReference type="Proteomes" id="UP000559256"/>
    </source>
</evidence>
<keyword evidence="2" id="KW-1133">Transmembrane helix</keyword>
<comment type="caution">
    <text evidence="3">The sequence shown here is derived from an EMBL/GenBank/DDBJ whole genome shotgun (WGS) entry which is preliminary data.</text>
</comment>
<feature type="region of interest" description="Disordered" evidence="1">
    <location>
        <begin position="420"/>
        <end position="455"/>
    </location>
</feature>
<reference evidence="3 4" key="1">
    <citation type="journal article" date="2020" name="ISME J.">
        <title>Uncovering the hidden diversity of litter-decomposition mechanisms in mushroom-forming fungi.</title>
        <authorList>
            <person name="Floudas D."/>
            <person name="Bentzer J."/>
            <person name="Ahren D."/>
            <person name="Johansson T."/>
            <person name="Persson P."/>
            <person name="Tunlid A."/>
        </authorList>
    </citation>
    <scope>NUCLEOTIDE SEQUENCE [LARGE SCALE GENOMIC DNA]</scope>
    <source>
        <strain evidence="3 4">CBS 291.85</strain>
    </source>
</reference>
<sequence>MVEIMIDALTELMGIALPSFHVFNDGLPTVYNYPWPRAAMVFSSTLSFFFFTRRASFIALSLILALQLPSALCAQNVTVDDTDLAIRYLDGWEASPSGNSFNFGGSHHLADEAHANATAELRFTGNAIFLMSPRWPYQVGVQVSVDDSKPISVDMKDPNQTRESGGPETVNSTVVWGTELPNGTHVLKISFLPGMQFAALDAIIFTVPDDTDTEKTVNSSNGANSSPSSNTTTGMVSDSANDSAPPTTTTTSESLPDKTIVAIAIGVLLGTALIAFLIFLIAVLLRRRRRAKKAPSDIFRAGSPYSHPPNTSLTRIASKMSDTVSIKKGYGLSEFEPAVVHISTTTERDGINAAERGERKSSAYPNPWRTSDPVDQSYGENPFASRAPTPVGNTTLPQTLTEVMDARSYFSHVRANSISDDDVKTTTKAAQASTSTARNPLPLPPAGVRALPVPK</sequence>
<name>A0A8H5G5A9_9AGAR</name>
<feature type="compositionally biased region" description="Basic and acidic residues" evidence="1">
    <location>
        <begin position="149"/>
        <end position="160"/>
    </location>
</feature>
<dbReference type="OrthoDB" id="3234968at2759"/>
<gene>
    <name evidence="3" type="ORF">D9758_007698</name>
</gene>
<organism evidence="3 4">
    <name type="scientific">Tetrapyrgos nigripes</name>
    <dbReference type="NCBI Taxonomy" id="182062"/>
    <lineage>
        <taxon>Eukaryota</taxon>
        <taxon>Fungi</taxon>
        <taxon>Dikarya</taxon>
        <taxon>Basidiomycota</taxon>
        <taxon>Agaricomycotina</taxon>
        <taxon>Agaricomycetes</taxon>
        <taxon>Agaricomycetidae</taxon>
        <taxon>Agaricales</taxon>
        <taxon>Marasmiineae</taxon>
        <taxon>Marasmiaceae</taxon>
        <taxon>Tetrapyrgos</taxon>
    </lineage>
</organism>
<proteinExistence type="predicted"/>
<dbReference type="AlphaFoldDB" id="A0A8H5G5A9"/>
<dbReference type="EMBL" id="JAACJM010000049">
    <property type="protein sequence ID" value="KAF5358603.1"/>
    <property type="molecule type" value="Genomic_DNA"/>
</dbReference>
<dbReference type="Proteomes" id="UP000559256">
    <property type="component" value="Unassembled WGS sequence"/>
</dbReference>
<feature type="region of interest" description="Disordered" evidence="1">
    <location>
        <begin position="350"/>
        <end position="374"/>
    </location>
</feature>
<keyword evidence="2" id="KW-0472">Membrane</keyword>
<feature type="compositionally biased region" description="Basic and acidic residues" evidence="1">
    <location>
        <begin position="350"/>
        <end position="361"/>
    </location>
</feature>
<feature type="compositionally biased region" description="Polar residues" evidence="1">
    <location>
        <begin position="231"/>
        <end position="244"/>
    </location>
</feature>
<feature type="compositionally biased region" description="Low complexity" evidence="1">
    <location>
        <begin position="426"/>
        <end position="437"/>
    </location>
</feature>
<accession>A0A8H5G5A9</accession>
<feature type="compositionally biased region" description="Low complexity" evidence="1">
    <location>
        <begin position="218"/>
        <end position="230"/>
    </location>
</feature>
<feature type="region of interest" description="Disordered" evidence="1">
    <location>
        <begin position="213"/>
        <end position="253"/>
    </location>
</feature>